<keyword evidence="6" id="KW-0053">Apoptosis</keyword>
<dbReference type="Proteomes" id="UP000557872">
    <property type="component" value="Unassembled WGS sequence"/>
</dbReference>
<keyword evidence="9" id="KW-0809">Transit peptide</keyword>
<keyword evidence="10" id="KW-0443">Lipid metabolism</keyword>
<keyword evidence="8" id="KW-0276">Fatty acid metabolism</keyword>
<evidence type="ECO:0000256" key="8">
    <source>
        <dbReference type="ARBA" id="ARBA00022832"/>
    </source>
</evidence>
<dbReference type="GO" id="GO:0006631">
    <property type="term" value="P:fatty acid metabolic process"/>
    <property type="evidence" value="ECO:0007669"/>
    <property type="project" value="UniProtKB-KW"/>
</dbReference>
<keyword evidence="11" id="KW-0472">Membrane</keyword>
<comment type="catalytic activity">
    <reaction evidence="14">
        <text>(9Z)-octadecenoyl-CoA + H2O = (9Z)-octadecenoate + CoA + H(+)</text>
        <dbReference type="Rhea" id="RHEA:40139"/>
        <dbReference type="ChEBI" id="CHEBI:15377"/>
        <dbReference type="ChEBI" id="CHEBI:15378"/>
        <dbReference type="ChEBI" id="CHEBI:30823"/>
        <dbReference type="ChEBI" id="CHEBI:57287"/>
        <dbReference type="ChEBI" id="CHEBI:57387"/>
    </reaction>
    <physiologicalReaction direction="left-to-right" evidence="14">
        <dbReference type="Rhea" id="RHEA:40140"/>
    </physiologicalReaction>
</comment>
<evidence type="ECO:0000256" key="2">
    <source>
        <dbReference type="ARBA" id="ARBA00004496"/>
    </source>
</evidence>
<evidence type="ECO:0000256" key="7">
    <source>
        <dbReference type="ARBA" id="ARBA00022801"/>
    </source>
</evidence>
<dbReference type="Gene3D" id="3.10.129.10">
    <property type="entry name" value="Hotdog Thioesterase"/>
    <property type="match status" value="1"/>
</dbReference>
<evidence type="ECO:0000256" key="10">
    <source>
        <dbReference type="ARBA" id="ARBA00023098"/>
    </source>
</evidence>
<dbReference type="PANTHER" id="PTHR12418">
    <property type="entry name" value="ACYL-COENZYME A THIOESTERASE THEM4"/>
    <property type="match status" value="1"/>
</dbReference>
<evidence type="ECO:0000256" key="13">
    <source>
        <dbReference type="ARBA" id="ARBA00035852"/>
    </source>
</evidence>
<evidence type="ECO:0000256" key="6">
    <source>
        <dbReference type="ARBA" id="ARBA00022703"/>
    </source>
</evidence>
<keyword evidence="7" id="KW-0378">Hydrolase</keyword>
<evidence type="ECO:0000256" key="15">
    <source>
        <dbReference type="ARBA" id="ARBA00038456"/>
    </source>
</evidence>
<accession>A0A851GIC0</accession>
<comment type="catalytic activity">
    <reaction evidence="22">
        <text>dodecanoyl-CoA + H2O = dodecanoate + CoA + H(+)</text>
        <dbReference type="Rhea" id="RHEA:30135"/>
        <dbReference type="ChEBI" id="CHEBI:15377"/>
        <dbReference type="ChEBI" id="CHEBI:15378"/>
        <dbReference type="ChEBI" id="CHEBI:18262"/>
        <dbReference type="ChEBI" id="CHEBI:57287"/>
        <dbReference type="ChEBI" id="CHEBI:57375"/>
    </reaction>
    <physiologicalReaction direction="left-to-right" evidence="22">
        <dbReference type="Rhea" id="RHEA:30136"/>
    </physiologicalReaction>
</comment>
<dbReference type="RefSeq" id="WP_178934733.1">
    <property type="nucleotide sequence ID" value="NZ_JACBAZ010000014.1"/>
</dbReference>
<evidence type="ECO:0000259" key="24">
    <source>
        <dbReference type="Pfam" id="PF03061"/>
    </source>
</evidence>
<evidence type="ECO:0000256" key="5">
    <source>
        <dbReference type="ARBA" id="ARBA00022490"/>
    </source>
</evidence>
<organism evidence="25 26">
    <name type="scientific">Oceaniferula marina</name>
    <dbReference type="NCBI Taxonomy" id="2748318"/>
    <lineage>
        <taxon>Bacteria</taxon>
        <taxon>Pseudomonadati</taxon>
        <taxon>Verrucomicrobiota</taxon>
        <taxon>Verrucomicrobiia</taxon>
        <taxon>Verrucomicrobiales</taxon>
        <taxon>Verrucomicrobiaceae</taxon>
        <taxon>Oceaniferula</taxon>
    </lineage>
</organism>
<dbReference type="EMBL" id="JACBAZ010000014">
    <property type="protein sequence ID" value="NWK57538.1"/>
    <property type="molecule type" value="Genomic_DNA"/>
</dbReference>
<comment type="catalytic activity">
    <reaction evidence="19">
        <text>octanoyl-CoA + H2O = octanoate + CoA + H(+)</text>
        <dbReference type="Rhea" id="RHEA:30143"/>
        <dbReference type="ChEBI" id="CHEBI:15377"/>
        <dbReference type="ChEBI" id="CHEBI:15378"/>
        <dbReference type="ChEBI" id="CHEBI:25646"/>
        <dbReference type="ChEBI" id="CHEBI:57287"/>
        <dbReference type="ChEBI" id="CHEBI:57386"/>
    </reaction>
    <physiologicalReaction direction="left-to-right" evidence="19">
        <dbReference type="Rhea" id="RHEA:30144"/>
    </physiologicalReaction>
</comment>
<evidence type="ECO:0000256" key="18">
    <source>
        <dbReference type="ARBA" id="ARBA00043210"/>
    </source>
</evidence>
<dbReference type="EC" id="3.1.2.2" evidence="16"/>
<comment type="catalytic activity">
    <reaction evidence="20">
        <text>hexadecanoyl-CoA + H2O = hexadecanoate + CoA + H(+)</text>
        <dbReference type="Rhea" id="RHEA:16645"/>
        <dbReference type="ChEBI" id="CHEBI:7896"/>
        <dbReference type="ChEBI" id="CHEBI:15377"/>
        <dbReference type="ChEBI" id="CHEBI:15378"/>
        <dbReference type="ChEBI" id="CHEBI:57287"/>
        <dbReference type="ChEBI" id="CHEBI:57379"/>
        <dbReference type="EC" id="3.1.2.2"/>
    </reaction>
    <physiologicalReaction direction="left-to-right" evidence="20">
        <dbReference type="Rhea" id="RHEA:16646"/>
    </physiologicalReaction>
</comment>
<evidence type="ECO:0000256" key="16">
    <source>
        <dbReference type="ARBA" id="ARBA00038848"/>
    </source>
</evidence>
<dbReference type="Pfam" id="PF03061">
    <property type="entry name" value="4HBT"/>
    <property type="match status" value="1"/>
</dbReference>
<sequence>METPELAQLKQLRKKHHQQCVACNHPDLRLDFRLSGQRLVARWQPRNSLTSYQQTLHGGIQALLIDEAMTCYMMSLGIVAVTADLQIRYHDTVRPDQALYLHTRLIKRRKMLFLLESQLRQGGRCHVMATGKFLPKP</sequence>
<evidence type="ECO:0000256" key="17">
    <source>
        <dbReference type="ARBA" id="ARBA00040123"/>
    </source>
</evidence>
<evidence type="ECO:0000256" key="12">
    <source>
        <dbReference type="ARBA" id="ARBA00023273"/>
    </source>
</evidence>
<dbReference type="PANTHER" id="PTHR12418:SF19">
    <property type="entry name" value="ACYL-COENZYME A THIOESTERASE THEM4"/>
    <property type="match status" value="1"/>
</dbReference>
<dbReference type="GO" id="GO:0016020">
    <property type="term" value="C:membrane"/>
    <property type="evidence" value="ECO:0007669"/>
    <property type="project" value="UniProtKB-SubCell"/>
</dbReference>
<evidence type="ECO:0000256" key="19">
    <source>
        <dbReference type="ARBA" id="ARBA00047588"/>
    </source>
</evidence>
<keyword evidence="5" id="KW-0963">Cytoplasm</keyword>
<dbReference type="AlphaFoldDB" id="A0A851GIC0"/>
<keyword evidence="26" id="KW-1185">Reference proteome</keyword>
<dbReference type="InterPro" id="IPR029069">
    <property type="entry name" value="HotDog_dom_sf"/>
</dbReference>
<evidence type="ECO:0000256" key="4">
    <source>
        <dbReference type="ARBA" id="ARBA00022475"/>
    </source>
</evidence>
<keyword evidence="12" id="KW-0966">Cell projection</keyword>
<evidence type="ECO:0000256" key="14">
    <source>
        <dbReference type="ARBA" id="ARBA00037002"/>
    </source>
</evidence>
<reference evidence="25 26" key="1">
    <citation type="submission" date="2020-07" db="EMBL/GenBank/DDBJ databases">
        <title>Roseicoccus Jingziensis gen. nov., sp. nov., isolated from coastal seawater.</title>
        <authorList>
            <person name="Feng X."/>
        </authorList>
    </citation>
    <scope>NUCLEOTIDE SEQUENCE [LARGE SCALE GENOMIC DNA]</scope>
    <source>
        <strain evidence="25 26">N1E253</strain>
    </source>
</reference>
<dbReference type="InterPro" id="IPR006683">
    <property type="entry name" value="Thioestr_dom"/>
</dbReference>
<evidence type="ECO:0000256" key="11">
    <source>
        <dbReference type="ARBA" id="ARBA00023136"/>
    </source>
</evidence>
<comment type="subcellular location">
    <subcellularLocation>
        <location evidence="3">Cell projection</location>
        <location evidence="3">Ruffle membrane</location>
    </subcellularLocation>
    <subcellularLocation>
        <location evidence="2">Cytoplasm</location>
    </subcellularLocation>
    <subcellularLocation>
        <location evidence="1">Membrane</location>
        <topology evidence="1">Peripheral membrane protein</topology>
    </subcellularLocation>
</comment>
<evidence type="ECO:0000256" key="3">
    <source>
        <dbReference type="ARBA" id="ARBA00004632"/>
    </source>
</evidence>
<gene>
    <name evidence="25" type="ORF">HW115_18110</name>
</gene>
<evidence type="ECO:0000313" key="25">
    <source>
        <dbReference type="EMBL" id="NWK57538.1"/>
    </source>
</evidence>
<protein>
    <recommendedName>
        <fullName evidence="17">Acyl-coenzyme A thioesterase THEM4</fullName>
        <ecNumber evidence="16">3.1.2.2</ecNumber>
    </recommendedName>
    <alternativeName>
        <fullName evidence="18">Thioesterase superfamily member 4</fullName>
    </alternativeName>
</protein>
<feature type="domain" description="Thioesterase" evidence="24">
    <location>
        <begin position="54"/>
        <end position="122"/>
    </location>
</feature>
<proteinExistence type="inferred from homology"/>
<dbReference type="InterPro" id="IPR052365">
    <property type="entry name" value="THEM4/THEM5_acyl-CoA_thioest"/>
</dbReference>
<comment type="caution">
    <text evidence="25">The sequence shown here is derived from an EMBL/GenBank/DDBJ whole genome shotgun (WGS) entry which is preliminary data.</text>
</comment>
<keyword evidence="4" id="KW-1003">Cell membrane</keyword>
<evidence type="ECO:0000256" key="20">
    <source>
        <dbReference type="ARBA" id="ARBA00047734"/>
    </source>
</evidence>
<comment type="catalytic activity">
    <reaction evidence="13">
        <text>(5Z,8Z,11Z,14Z)-eicosatetraenoyl-CoA + H2O = (5Z,8Z,11Z,14Z)-eicosatetraenoate + CoA + H(+)</text>
        <dbReference type="Rhea" id="RHEA:40151"/>
        <dbReference type="ChEBI" id="CHEBI:15377"/>
        <dbReference type="ChEBI" id="CHEBI:15378"/>
        <dbReference type="ChEBI" id="CHEBI:32395"/>
        <dbReference type="ChEBI" id="CHEBI:57287"/>
        <dbReference type="ChEBI" id="CHEBI:57368"/>
    </reaction>
    <physiologicalReaction direction="left-to-right" evidence="13">
        <dbReference type="Rhea" id="RHEA:40152"/>
    </physiologicalReaction>
</comment>
<dbReference type="SUPFAM" id="SSF54637">
    <property type="entry name" value="Thioesterase/thiol ester dehydrase-isomerase"/>
    <property type="match status" value="1"/>
</dbReference>
<comment type="catalytic activity">
    <reaction evidence="23">
        <text>tetradecanoyl-CoA + H2O = tetradecanoate + CoA + H(+)</text>
        <dbReference type="Rhea" id="RHEA:40119"/>
        <dbReference type="ChEBI" id="CHEBI:15377"/>
        <dbReference type="ChEBI" id="CHEBI:15378"/>
        <dbReference type="ChEBI" id="CHEBI:30807"/>
        <dbReference type="ChEBI" id="CHEBI:57287"/>
        <dbReference type="ChEBI" id="CHEBI:57385"/>
    </reaction>
    <physiologicalReaction direction="left-to-right" evidence="23">
        <dbReference type="Rhea" id="RHEA:40120"/>
    </physiologicalReaction>
</comment>
<evidence type="ECO:0000256" key="21">
    <source>
        <dbReference type="ARBA" id="ARBA00047969"/>
    </source>
</evidence>
<comment type="catalytic activity">
    <reaction evidence="21">
        <text>decanoyl-CoA + H2O = decanoate + CoA + H(+)</text>
        <dbReference type="Rhea" id="RHEA:40059"/>
        <dbReference type="ChEBI" id="CHEBI:15377"/>
        <dbReference type="ChEBI" id="CHEBI:15378"/>
        <dbReference type="ChEBI" id="CHEBI:27689"/>
        <dbReference type="ChEBI" id="CHEBI:57287"/>
        <dbReference type="ChEBI" id="CHEBI:61430"/>
    </reaction>
    <physiologicalReaction direction="left-to-right" evidence="21">
        <dbReference type="Rhea" id="RHEA:40060"/>
    </physiologicalReaction>
</comment>
<evidence type="ECO:0000313" key="26">
    <source>
        <dbReference type="Proteomes" id="UP000557872"/>
    </source>
</evidence>
<dbReference type="GO" id="GO:0005737">
    <property type="term" value="C:cytoplasm"/>
    <property type="evidence" value="ECO:0007669"/>
    <property type="project" value="UniProtKB-SubCell"/>
</dbReference>
<evidence type="ECO:0000256" key="22">
    <source>
        <dbReference type="ARBA" id="ARBA00048074"/>
    </source>
</evidence>
<evidence type="ECO:0000256" key="23">
    <source>
        <dbReference type="ARBA" id="ARBA00048180"/>
    </source>
</evidence>
<evidence type="ECO:0000256" key="1">
    <source>
        <dbReference type="ARBA" id="ARBA00004170"/>
    </source>
</evidence>
<dbReference type="GO" id="GO:0016790">
    <property type="term" value="F:thiolester hydrolase activity"/>
    <property type="evidence" value="ECO:0007669"/>
    <property type="project" value="UniProtKB-ARBA"/>
</dbReference>
<dbReference type="CDD" id="cd03443">
    <property type="entry name" value="PaaI_thioesterase"/>
    <property type="match status" value="1"/>
</dbReference>
<name>A0A851GIC0_9BACT</name>
<comment type="similarity">
    <text evidence="15">Belongs to the THEM4/THEM5 thioesterase family.</text>
</comment>
<evidence type="ECO:0000256" key="9">
    <source>
        <dbReference type="ARBA" id="ARBA00022946"/>
    </source>
</evidence>